<name>A0A1F5B1A6_9BACT</name>
<gene>
    <name evidence="2" type="ORF">A2Z10_01655</name>
</gene>
<protein>
    <recommendedName>
        <fullName evidence="4">DedA family protein</fullName>
    </recommendedName>
</protein>
<feature type="transmembrane region" description="Helical" evidence="1">
    <location>
        <begin position="14"/>
        <end position="39"/>
    </location>
</feature>
<dbReference type="PANTHER" id="PTHR42709">
    <property type="entry name" value="ALKALINE PHOSPHATASE LIKE PROTEIN"/>
    <property type="match status" value="1"/>
</dbReference>
<comment type="caution">
    <text evidence="2">The sequence shown here is derived from an EMBL/GenBank/DDBJ whole genome shotgun (WGS) entry which is preliminary data.</text>
</comment>
<evidence type="ECO:0008006" key="4">
    <source>
        <dbReference type="Google" id="ProtNLM"/>
    </source>
</evidence>
<dbReference type="Proteomes" id="UP000176639">
    <property type="component" value="Unassembled WGS sequence"/>
</dbReference>
<feature type="transmembrane region" description="Helical" evidence="1">
    <location>
        <begin position="132"/>
        <end position="151"/>
    </location>
</feature>
<evidence type="ECO:0000256" key="1">
    <source>
        <dbReference type="SAM" id="Phobius"/>
    </source>
</evidence>
<dbReference type="InterPro" id="IPR051311">
    <property type="entry name" value="DedA_domain"/>
</dbReference>
<dbReference type="GO" id="GO:0005886">
    <property type="term" value="C:plasma membrane"/>
    <property type="evidence" value="ECO:0007669"/>
    <property type="project" value="TreeGrafter"/>
</dbReference>
<reference evidence="2 3" key="1">
    <citation type="journal article" date="2016" name="Nat. Commun.">
        <title>Thousands of microbial genomes shed light on interconnected biogeochemical processes in an aquifer system.</title>
        <authorList>
            <person name="Anantharaman K."/>
            <person name="Brown C.T."/>
            <person name="Hug L.A."/>
            <person name="Sharon I."/>
            <person name="Castelle C.J."/>
            <person name="Probst A.J."/>
            <person name="Thomas B.C."/>
            <person name="Singh A."/>
            <person name="Wilkins M.J."/>
            <person name="Karaoz U."/>
            <person name="Brodie E.L."/>
            <person name="Williams K.H."/>
            <person name="Hubbard S.S."/>
            <person name="Banfield J.F."/>
        </authorList>
    </citation>
    <scope>NUCLEOTIDE SEQUENCE [LARGE SCALE GENOMIC DNA]</scope>
</reference>
<evidence type="ECO:0000313" key="3">
    <source>
        <dbReference type="Proteomes" id="UP000176639"/>
    </source>
</evidence>
<sequence>METFFTNFSEVHRFLTYLLIFGGIFIEGEIVLIIAGVLIRAGNIDFFDTIIIAFIGTVAHDIFYWQLGRWFFASQKDRFFFLNVGKLGPFLTKIHKNDSYIFTSKFTWAFNRLILIASGYGNMPMRKLLRHAVPAAFIWVVTLVSLGYIFADKTDLLKKNITTIIFSITLFVVVLYILENVFQRTLSFKKIKNEDISEKI</sequence>
<feature type="transmembrane region" description="Helical" evidence="1">
    <location>
        <begin position="163"/>
        <end position="182"/>
    </location>
</feature>
<keyword evidence="1" id="KW-0812">Transmembrane</keyword>
<accession>A0A1F5B1A6</accession>
<feature type="transmembrane region" description="Helical" evidence="1">
    <location>
        <begin position="46"/>
        <end position="67"/>
    </location>
</feature>
<keyword evidence="1" id="KW-1133">Transmembrane helix</keyword>
<evidence type="ECO:0000313" key="2">
    <source>
        <dbReference type="EMBL" id="OGD24408.1"/>
    </source>
</evidence>
<organism evidence="2 3">
    <name type="scientific">Candidatus Azambacteria bacterium RBG_16_47_10</name>
    <dbReference type="NCBI Taxonomy" id="1797292"/>
    <lineage>
        <taxon>Bacteria</taxon>
        <taxon>Candidatus Azamiibacteriota</taxon>
    </lineage>
</organism>
<feature type="transmembrane region" description="Helical" evidence="1">
    <location>
        <begin position="100"/>
        <end position="120"/>
    </location>
</feature>
<keyword evidence="1" id="KW-0472">Membrane</keyword>
<proteinExistence type="predicted"/>
<dbReference type="EMBL" id="MEYI01000003">
    <property type="protein sequence ID" value="OGD24408.1"/>
    <property type="molecule type" value="Genomic_DNA"/>
</dbReference>
<dbReference type="AlphaFoldDB" id="A0A1F5B1A6"/>
<dbReference type="PANTHER" id="PTHR42709:SF2">
    <property type="entry name" value="INNER MEMBRANE PROTEIN YOHD"/>
    <property type="match status" value="1"/>
</dbReference>